<feature type="domain" description="HU" evidence="2">
    <location>
        <begin position="1"/>
        <end position="117"/>
    </location>
</feature>
<evidence type="ECO:0000313" key="3">
    <source>
        <dbReference type="EMBL" id="PXX20104.1"/>
    </source>
</evidence>
<protein>
    <submittedName>
        <fullName evidence="3">Putative histone-like DNA-binding protein</fullName>
    </submittedName>
</protein>
<name>A0A318HRD6_9BACT</name>
<dbReference type="Pfam" id="PF18291">
    <property type="entry name" value="HU-HIG"/>
    <property type="match status" value="1"/>
</dbReference>
<dbReference type="SUPFAM" id="SSF47729">
    <property type="entry name" value="IHF-like DNA-binding proteins"/>
    <property type="match status" value="1"/>
</dbReference>
<dbReference type="InterPro" id="IPR041607">
    <property type="entry name" value="HU-HIG"/>
</dbReference>
<sequence>MAVMYKLRQEKNPKSKFKGQWYARAIAIETVDTATIANIMQQNCTVKKADILAVIAELIDVLKDQLQNSKSVRLDGLGTFRIGIKTKPALTAEDFNVTKNVVGTHVLFRPQAKVNKDKTRNKALLDGCRVQELPLNMIEKKKKKNNTPVPTPGH</sequence>
<comment type="caution">
    <text evidence="3">The sequence shown here is derived from an EMBL/GenBank/DDBJ whole genome shotgun (WGS) entry which is preliminary data.</text>
</comment>
<dbReference type="OrthoDB" id="1070708at2"/>
<dbReference type="GeneID" id="84898944"/>
<organism evidence="3 4">
    <name type="scientific">Hoylesella shahii DSM 15611 = JCM 12083</name>
    <dbReference type="NCBI Taxonomy" id="1122991"/>
    <lineage>
        <taxon>Bacteria</taxon>
        <taxon>Pseudomonadati</taxon>
        <taxon>Bacteroidota</taxon>
        <taxon>Bacteroidia</taxon>
        <taxon>Bacteroidales</taxon>
        <taxon>Prevotellaceae</taxon>
        <taxon>Hoylesella</taxon>
    </lineage>
</organism>
<evidence type="ECO:0000259" key="2">
    <source>
        <dbReference type="Pfam" id="PF18291"/>
    </source>
</evidence>
<dbReference type="GO" id="GO:0003677">
    <property type="term" value="F:DNA binding"/>
    <property type="evidence" value="ECO:0007669"/>
    <property type="project" value="UniProtKB-KW"/>
</dbReference>
<gene>
    <name evidence="3" type="ORF">EJ73_02294</name>
</gene>
<dbReference type="RefSeq" id="WP_025817161.1">
    <property type="nucleotide sequence ID" value="NZ_BAIZ01000046.1"/>
</dbReference>
<keyword evidence="4" id="KW-1185">Reference proteome</keyword>
<dbReference type="STRING" id="1122991.GCA_000613445_00650"/>
<reference evidence="3 4" key="1">
    <citation type="submission" date="2018-05" db="EMBL/GenBank/DDBJ databases">
        <title>Genomic Encyclopedia of Type Strains, Phase I: the one thousand microbial genomes (KMG-I) project.</title>
        <authorList>
            <person name="Kyrpides N."/>
        </authorList>
    </citation>
    <scope>NUCLEOTIDE SEQUENCE [LARGE SCALE GENOMIC DNA]</scope>
    <source>
        <strain evidence="3 4">DSM 15611</strain>
    </source>
</reference>
<dbReference type="InterPro" id="IPR005902">
    <property type="entry name" value="HU_DNA-bd_put"/>
</dbReference>
<dbReference type="Proteomes" id="UP000248314">
    <property type="component" value="Unassembled WGS sequence"/>
</dbReference>
<accession>A0A318HRD6</accession>
<proteinExistence type="predicted"/>
<dbReference type="EMBL" id="QJJX01000033">
    <property type="protein sequence ID" value="PXX20104.1"/>
    <property type="molecule type" value="Genomic_DNA"/>
</dbReference>
<keyword evidence="1 3" id="KW-0238">DNA-binding</keyword>
<dbReference type="InterPro" id="IPR010992">
    <property type="entry name" value="IHF-like_DNA-bd_dom_sf"/>
</dbReference>
<dbReference type="NCBIfam" id="TIGR01201">
    <property type="entry name" value="HU_rel"/>
    <property type="match status" value="1"/>
</dbReference>
<evidence type="ECO:0000256" key="1">
    <source>
        <dbReference type="ARBA" id="ARBA00023125"/>
    </source>
</evidence>
<evidence type="ECO:0000313" key="4">
    <source>
        <dbReference type="Proteomes" id="UP000248314"/>
    </source>
</evidence>
<dbReference type="AlphaFoldDB" id="A0A318HRD6"/>
<dbReference type="Gene3D" id="4.10.520.10">
    <property type="entry name" value="IHF-like DNA-binding proteins"/>
    <property type="match status" value="1"/>
</dbReference>